<sequence length="487" mass="51392">MGDHRGVSREELKHGAVVALTVLLALGLVAAWSVLIPGFVNWDDIVLAVIGSLRLTGPVAAAFAAWVAVGRRAAWRGQTPTPWRAVKAPLAILAIVIGAFGGAVLVLGLRVMDGTTGRLLPGGLTMCVAGLALYVVVGWTVGWLVPLVIAPAIAGAGTFALFSWLATGWTWSDRLTPTAREPYDLFKGIDEAALADQTLWLLGLSAALLLGWVALVTRKVLAVAAAGVAVLAAGAGAARLVAEPRTITASERMAHTCQEWPITVCVHPAMRGRLAELASVFTTLAARLADTPAAFRRVEQRPVSERGDTPPGVVVIHADELGPGYAERTADEFLNRLIRPCRGRAAAGYRNIVVAWLRDRPLPAGPLPEHRYAAVWFSQLTEAQRRTWLGMYYSDFVACTLQARHFGGGARSADPYLADHPAHPSPPHTPAYPVDPAPGYPPSRLGSGYPGVYPTVSRHLLVHPGGPGAPGATGPAAGSEPRAVTPR</sequence>
<dbReference type="RefSeq" id="WP_013131176.1">
    <property type="nucleotide sequence ID" value="NC_014165.1"/>
</dbReference>
<proteinExistence type="predicted"/>
<evidence type="ECO:0000256" key="1">
    <source>
        <dbReference type="SAM" id="MobiDB-lite"/>
    </source>
</evidence>
<keyword evidence="2" id="KW-1133">Transmembrane helix</keyword>
<accession>D6Y748</accession>
<evidence type="ECO:0000313" key="4">
    <source>
        <dbReference type="Proteomes" id="UP000006640"/>
    </source>
</evidence>
<dbReference type="AlphaFoldDB" id="D6Y748"/>
<dbReference type="KEGG" id="tbi:Tbis_0919"/>
<feature type="region of interest" description="Disordered" evidence="1">
    <location>
        <begin position="460"/>
        <end position="487"/>
    </location>
</feature>
<keyword evidence="2" id="KW-0812">Transmembrane</keyword>
<dbReference type="HOGENOM" id="CLU_051499_0_0_11"/>
<feature type="transmembrane region" description="Helical" evidence="2">
    <location>
        <begin position="152"/>
        <end position="172"/>
    </location>
</feature>
<protein>
    <submittedName>
        <fullName evidence="3">Uncharacterized protein</fullName>
    </submittedName>
</protein>
<feature type="transmembrane region" description="Helical" evidence="2">
    <location>
        <begin position="90"/>
        <end position="111"/>
    </location>
</feature>
<reference evidence="3 4" key="1">
    <citation type="submission" date="2010-01" db="EMBL/GenBank/DDBJ databases">
        <title>The complete genome of Thermobispora bispora DSM 43833.</title>
        <authorList>
            <consortium name="US DOE Joint Genome Institute (JGI-PGF)"/>
            <person name="Lucas S."/>
            <person name="Copeland A."/>
            <person name="Lapidus A."/>
            <person name="Glavina del Rio T."/>
            <person name="Dalin E."/>
            <person name="Tice H."/>
            <person name="Bruce D."/>
            <person name="Goodwin L."/>
            <person name="Pitluck S."/>
            <person name="Kyrpides N."/>
            <person name="Mavromatis K."/>
            <person name="Ivanova N."/>
            <person name="Mikhailova N."/>
            <person name="Chertkov O."/>
            <person name="Brettin T."/>
            <person name="Detter J.C."/>
            <person name="Han C."/>
            <person name="Larimer F."/>
            <person name="Land M."/>
            <person name="Hauser L."/>
            <person name="Markowitz V."/>
            <person name="Cheng J.-F."/>
            <person name="Hugenholtz P."/>
            <person name="Woyke T."/>
            <person name="Wu D."/>
            <person name="Jando M."/>
            <person name="Schneider S."/>
            <person name="Klenk H.-P."/>
            <person name="Eisen J.A."/>
        </authorList>
    </citation>
    <scope>NUCLEOTIDE SEQUENCE [LARGE SCALE GENOMIC DNA]</scope>
    <source>
        <strain evidence="4">ATCC 19993 / DSM 43833 / CBS 139.67 / JCM 10125 / KCTC 9307 / NBRC 14880 / R51</strain>
    </source>
</reference>
<feature type="transmembrane region" description="Helical" evidence="2">
    <location>
        <begin position="220"/>
        <end position="242"/>
    </location>
</feature>
<feature type="transmembrane region" description="Helical" evidence="2">
    <location>
        <begin position="45"/>
        <end position="69"/>
    </location>
</feature>
<feature type="transmembrane region" description="Helical" evidence="2">
    <location>
        <begin position="192"/>
        <end position="213"/>
    </location>
</feature>
<feature type="region of interest" description="Disordered" evidence="1">
    <location>
        <begin position="415"/>
        <end position="446"/>
    </location>
</feature>
<dbReference type="EMBL" id="CP001874">
    <property type="protein sequence ID" value="ADG87643.1"/>
    <property type="molecule type" value="Genomic_DNA"/>
</dbReference>
<feature type="compositionally biased region" description="Pro residues" evidence="1">
    <location>
        <begin position="423"/>
        <end position="441"/>
    </location>
</feature>
<dbReference type="OrthoDB" id="3543885at2"/>
<dbReference type="eggNOG" id="ENOG5033S27">
    <property type="taxonomic scope" value="Bacteria"/>
</dbReference>
<organism evidence="3 4">
    <name type="scientific">Thermobispora bispora (strain ATCC 19993 / DSM 43833 / CBS 139.67 / JCM 10125 / KCTC 9307 / NBRC 14880 / R51)</name>
    <dbReference type="NCBI Taxonomy" id="469371"/>
    <lineage>
        <taxon>Bacteria</taxon>
        <taxon>Bacillati</taxon>
        <taxon>Actinomycetota</taxon>
        <taxon>Actinomycetes</taxon>
        <taxon>Streptosporangiales</taxon>
        <taxon>Streptosporangiaceae</taxon>
        <taxon>Thermobispora</taxon>
    </lineage>
</organism>
<keyword evidence="2" id="KW-0472">Membrane</keyword>
<name>D6Y748_THEBD</name>
<dbReference type="Proteomes" id="UP000006640">
    <property type="component" value="Chromosome"/>
</dbReference>
<evidence type="ECO:0000256" key="2">
    <source>
        <dbReference type="SAM" id="Phobius"/>
    </source>
</evidence>
<gene>
    <name evidence="3" type="ordered locus">Tbis_0919</name>
</gene>
<feature type="transmembrane region" description="Helical" evidence="2">
    <location>
        <begin position="12"/>
        <end position="39"/>
    </location>
</feature>
<keyword evidence="4" id="KW-1185">Reference proteome</keyword>
<feature type="transmembrane region" description="Helical" evidence="2">
    <location>
        <begin position="123"/>
        <end position="145"/>
    </location>
</feature>
<evidence type="ECO:0000313" key="3">
    <source>
        <dbReference type="EMBL" id="ADG87643.1"/>
    </source>
</evidence>